<keyword evidence="3" id="KW-0175">Coiled coil</keyword>
<feature type="compositionally biased region" description="Low complexity" evidence="4">
    <location>
        <begin position="720"/>
        <end position="735"/>
    </location>
</feature>
<feature type="compositionally biased region" description="Basic and acidic residues" evidence="4">
    <location>
        <begin position="16"/>
        <end position="27"/>
    </location>
</feature>
<protein>
    <recommendedName>
        <fullName evidence="5">Xylanolytic transcriptional activator regulatory domain-containing protein</fullName>
    </recommendedName>
</protein>
<dbReference type="PANTHER" id="PTHR31001:SF56">
    <property type="entry name" value="ZN(2)-C6 FUNGAL-TYPE DOMAIN-CONTAINING PROTEIN"/>
    <property type="match status" value="1"/>
</dbReference>
<organism evidence="6 7">
    <name type="scientific">Gymnopilus dilepis</name>
    <dbReference type="NCBI Taxonomy" id="231916"/>
    <lineage>
        <taxon>Eukaryota</taxon>
        <taxon>Fungi</taxon>
        <taxon>Dikarya</taxon>
        <taxon>Basidiomycota</taxon>
        <taxon>Agaricomycotina</taxon>
        <taxon>Agaricomycetes</taxon>
        <taxon>Agaricomycetidae</taxon>
        <taxon>Agaricales</taxon>
        <taxon>Agaricineae</taxon>
        <taxon>Hymenogastraceae</taxon>
        <taxon>Gymnopilus</taxon>
    </lineage>
</organism>
<dbReference type="GO" id="GO:0005634">
    <property type="term" value="C:nucleus"/>
    <property type="evidence" value="ECO:0007669"/>
    <property type="project" value="UniProtKB-SubCell"/>
</dbReference>
<evidence type="ECO:0000256" key="1">
    <source>
        <dbReference type="ARBA" id="ARBA00004123"/>
    </source>
</evidence>
<feature type="region of interest" description="Disordered" evidence="4">
    <location>
        <begin position="1"/>
        <end position="27"/>
    </location>
</feature>
<dbReference type="OrthoDB" id="424974at2759"/>
<dbReference type="GO" id="GO:0008270">
    <property type="term" value="F:zinc ion binding"/>
    <property type="evidence" value="ECO:0007669"/>
    <property type="project" value="InterPro"/>
</dbReference>
<dbReference type="PANTHER" id="PTHR31001">
    <property type="entry name" value="UNCHARACTERIZED TRANSCRIPTIONAL REGULATORY PROTEIN"/>
    <property type="match status" value="1"/>
</dbReference>
<dbReference type="EMBL" id="NHYE01004726">
    <property type="protein sequence ID" value="PPQ82623.1"/>
    <property type="molecule type" value="Genomic_DNA"/>
</dbReference>
<evidence type="ECO:0000259" key="5">
    <source>
        <dbReference type="SMART" id="SM00906"/>
    </source>
</evidence>
<evidence type="ECO:0000313" key="6">
    <source>
        <dbReference type="EMBL" id="PPQ82623.1"/>
    </source>
</evidence>
<feature type="region of interest" description="Disordered" evidence="4">
    <location>
        <begin position="663"/>
        <end position="755"/>
    </location>
</feature>
<evidence type="ECO:0000256" key="4">
    <source>
        <dbReference type="SAM" id="MobiDB-lite"/>
    </source>
</evidence>
<name>A0A409WVS3_9AGAR</name>
<feature type="region of interest" description="Disordered" evidence="4">
    <location>
        <begin position="158"/>
        <end position="187"/>
    </location>
</feature>
<dbReference type="GO" id="GO:0006351">
    <property type="term" value="P:DNA-templated transcription"/>
    <property type="evidence" value="ECO:0007669"/>
    <property type="project" value="InterPro"/>
</dbReference>
<evidence type="ECO:0000256" key="2">
    <source>
        <dbReference type="ARBA" id="ARBA00023242"/>
    </source>
</evidence>
<dbReference type="Proteomes" id="UP000284706">
    <property type="component" value="Unassembled WGS sequence"/>
</dbReference>
<sequence>MPAEPTKSKLKRRTSRKDLEEYRFDGNHGRELELKRSRGSLATGQGTRFVHQDLSASSASHDVHRFVLAATEHLHRRIAKLSNRIRLLEDALSDLQAKHSSEPHPLLREDLIHVDERDGEADVGGEDGSAPAGQTGEVLEAFGTLSISEHGISRFFGPTGGSEANLDSKDASPEMSHTPDSLQDSKSQSSIGDLALFSQSFPFTPMGQLSDVQELVESHLPPFERTVALCETYFDQAGWLFRGVTRIQIFEDMLPVIYKQRPPTFGEDYSGPHDLAMLFMVLAIGALVGSDSSSALGEHYHQIARAAISLQPILEKPSIVTIQSLHLMSIYNAMSGSDLKSETSMEMTWSLITLASHLSQTIGLHRDSARWGLTPKMVQRRRILFWDLFVADVWTSLNTGRPPSFSLAYIDCSFPEYGADDTLSSAFEIWQFRFAAECVAEVASRTLTAEAPTYATIMDLDRKVRDFALPEKIASSRDDFGASFQRCVLEHIRETILLYIHRSFFAQAIIEHPVNPLKSTYAPSFLAAYRASSTILKSIREQFGVWPNASARFWTMWTFGFSAAVVFGTVVTRGPRSPLAQSAMAELEQACVLFQKASTYSIRATKALPVLTKLSEKARNALTSAQSDHAPMSVDKGGMYWNIKQEDTEDELSIFAGHTRFVNAKRNPDSTNTSPPQSIRLEPSPPLYTLSSPADAMPPTATRAVAVPPPPRISISSNFPPTSVASASPSSSGWGHPPPLRPSEHYIPSPTSADAHMYATGEPAARHIPNLSHSSYAWPLGSTPQSHSAPPPAPYHHAIHPDTYPRSDNQQSIHRHQPYHPQASPIEPINLHPPTGHPQYPAQYPPQQRHPIPPIATHRQQLSQSSSQPGMYAMYTSGGAPDYPVQGEGPTTMDLANLGLASRDSRLDERWSSFISDSGLLSDFRGQ</sequence>
<dbReference type="GO" id="GO:0003677">
    <property type="term" value="F:DNA binding"/>
    <property type="evidence" value="ECO:0007669"/>
    <property type="project" value="InterPro"/>
</dbReference>
<keyword evidence="7" id="KW-1185">Reference proteome</keyword>
<gene>
    <name evidence="6" type="ORF">CVT26_001662</name>
</gene>
<dbReference type="AlphaFoldDB" id="A0A409WVS3"/>
<keyword evidence="2" id="KW-0539">Nucleus</keyword>
<dbReference type="InterPro" id="IPR050613">
    <property type="entry name" value="Sec_Metabolite_Reg"/>
</dbReference>
<dbReference type="InterPro" id="IPR007219">
    <property type="entry name" value="XnlR_reg_dom"/>
</dbReference>
<evidence type="ECO:0000313" key="7">
    <source>
        <dbReference type="Proteomes" id="UP000284706"/>
    </source>
</evidence>
<dbReference type="CDD" id="cd12148">
    <property type="entry name" value="fungal_TF_MHR"/>
    <property type="match status" value="1"/>
</dbReference>
<feature type="compositionally biased region" description="Polar residues" evidence="4">
    <location>
        <begin position="178"/>
        <end position="187"/>
    </location>
</feature>
<dbReference type="InParanoid" id="A0A409WVS3"/>
<reference evidence="6 7" key="1">
    <citation type="journal article" date="2018" name="Evol. Lett.">
        <title>Horizontal gene cluster transfer increased hallucinogenic mushroom diversity.</title>
        <authorList>
            <person name="Reynolds H.T."/>
            <person name="Vijayakumar V."/>
            <person name="Gluck-Thaler E."/>
            <person name="Korotkin H.B."/>
            <person name="Matheny P.B."/>
            <person name="Slot J.C."/>
        </authorList>
    </citation>
    <scope>NUCLEOTIDE SEQUENCE [LARGE SCALE GENOMIC DNA]</scope>
    <source>
        <strain evidence="6 7">SRW20</strain>
    </source>
</reference>
<evidence type="ECO:0000256" key="3">
    <source>
        <dbReference type="SAM" id="Coils"/>
    </source>
</evidence>
<comment type="caution">
    <text evidence="6">The sequence shown here is derived from an EMBL/GenBank/DDBJ whole genome shotgun (WGS) entry which is preliminary data.</text>
</comment>
<feature type="coiled-coil region" evidence="3">
    <location>
        <begin position="71"/>
        <end position="98"/>
    </location>
</feature>
<feature type="compositionally biased region" description="Low complexity" evidence="4">
    <location>
        <begin position="838"/>
        <end position="847"/>
    </location>
</feature>
<accession>A0A409WVS3</accession>
<feature type="domain" description="Xylanolytic transcriptional activator regulatory" evidence="5">
    <location>
        <begin position="348"/>
        <end position="421"/>
    </location>
</feature>
<proteinExistence type="predicted"/>
<dbReference type="SMART" id="SM00906">
    <property type="entry name" value="Fungal_trans"/>
    <property type="match status" value="1"/>
</dbReference>
<dbReference type="Pfam" id="PF04082">
    <property type="entry name" value="Fungal_trans"/>
    <property type="match status" value="1"/>
</dbReference>
<feature type="region of interest" description="Disordered" evidence="4">
    <location>
        <begin position="779"/>
        <end position="850"/>
    </location>
</feature>
<comment type="subcellular location">
    <subcellularLocation>
        <location evidence="1">Nucleus</location>
    </subcellularLocation>
</comment>